<accession>A0A928V167</accession>
<dbReference type="GO" id="GO:0015920">
    <property type="term" value="P:lipopolysaccharide transport"/>
    <property type="evidence" value="ECO:0007669"/>
    <property type="project" value="UniProtKB-UniRule"/>
</dbReference>
<keyword evidence="7" id="KW-1185">Reference proteome</keyword>
<dbReference type="PANTHER" id="PTHR36504:SF1">
    <property type="entry name" value="LIPOPOLYSACCHARIDE EXPORT SYSTEM PROTEIN LPTA"/>
    <property type="match status" value="1"/>
</dbReference>
<dbReference type="InterPro" id="IPR052037">
    <property type="entry name" value="LPS_export_LptA"/>
</dbReference>
<evidence type="ECO:0000256" key="1">
    <source>
        <dbReference type="ARBA" id="ARBA00022448"/>
    </source>
</evidence>
<evidence type="ECO:0000256" key="2">
    <source>
        <dbReference type="ARBA" id="ARBA00022729"/>
    </source>
</evidence>
<dbReference type="Proteomes" id="UP000652567">
    <property type="component" value="Unassembled WGS sequence"/>
</dbReference>
<comment type="function">
    <text evidence="4">Involved in the assembly of lipopolysaccharide (LPS). Required for the translocation of LPS from the inner membrane to the outer membrane. May form a bridge between the inner membrane and the outer membrane, via interactions with LptC and LptD, thereby facilitating LPS transfer across the periplasm.</text>
</comment>
<feature type="domain" description="Organic solvent tolerance-like N-terminal" evidence="5">
    <location>
        <begin position="48"/>
        <end position="110"/>
    </location>
</feature>
<dbReference type="Pfam" id="PF03968">
    <property type="entry name" value="LptD_N"/>
    <property type="match status" value="2"/>
</dbReference>
<keyword evidence="1 4" id="KW-0813">Transport</keyword>
<protein>
    <recommendedName>
        <fullName evidence="4">Lipopolysaccharide export system protein LptA</fullName>
    </recommendedName>
</protein>
<evidence type="ECO:0000256" key="3">
    <source>
        <dbReference type="ARBA" id="ARBA00022764"/>
    </source>
</evidence>
<dbReference type="InterPro" id="IPR014340">
    <property type="entry name" value="LptA"/>
</dbReference>
<dbReference type="GO" id="GO:0017089">
    <property type="term" value="F:glycolipid transfer activity"/>
    <property type="evidence" value="ECO:0007669"/>
    <property type="project" value="TreeGrafter"/>
</dbReference>
<keyword evidence="2" id="KW-0732">Signal</keyword>
<comment type="subunit">
    <text evidence="4">Component of the lipopolysaccharide transport and assembly complex.</text>
</comment>
<proteinExistence type="inferred from homology"/>
<dbReference type="GO" id="GO:0030288">
    <property type="term" value="C:outer membrane-bounded periplasmic space"/>
    <property type="evidence" value="ECO:0007669"/>
    <property type="project" value="TreeGrafter"/>
</dbReference>
<evidence type="ECO:0000256" key="4">
    <source>
        <dbReference type="HAMAP-Rule" id="MF_01914"/>
    </source>
</evidence>
<reference evidence="6" key="1">
    <citation type="submission" date="2018-07" db="EMBL/GenBank/DDBJ databases">
        <title>Genome assembly of strain Ka43.</title>
        <authorList>
            <person name="Kukolya J."/>
            <person name="Nagy I."/>
            <person name="Horvath B."/>
            <person name="Toth A."/>
        </authorList>
    </citation>
    <scope>NUCLEOTIDE SEQUENCE</scope>
    <source>
        <strain evidence="6">KB43</strain>
    </source>
</reference>
<dbReference type="Gene3D" id="2.60.450.10">
    <property type="entry name" value="Lipopolysaccharide (LPS) transport protein A like domain"/>
    <property type="match status" value="2"/>
</dbReference>
<organism evidence="6 7">
    <name type="scientific">Cellvibrio polysaccharolyticus</name>
    <dbReference type="NCBI Taxonomy" id="2082724"/>
    <lineage>
        <taxon>Bacteria</taxon>
        <taxon>Pseudomonadati</taxon>
        <taxon>Pseudomonadota</taxon>
        <taxon>Gammaproteobacteria</taxon>
        <taxon>Cellvibrionales</taxon>
        <taxon>Cellvibrionaceae</taxon>
        <taxon>Cellvibrio</taxon>
    </lineage>
</organism>
<comment type="similarity">
    <text evidence="4">Belongs to the LptA family.</text>
</comment>
<dbReference type="GO" id="GO:0001530">
    <property type="term" value="F:lipopolysaccharide binding"/>
    <property type="evidence" value="ECO:0007669"/>
    <property type="project" value="InterPro"/>
</dbReference>
<comment type="subcellular location">
    <subcellularLocation>
        <location evidence="4">Periplasm</location>
    </subcellularLocation>
</comment>
<dbReference type="HAMAP" id="MF_01914">
    <property type="entry name" value="LPS_assembly_LptA"/>
    <property type="match status" value="1"/>
</dbReference>
<evidence type="ECO:0000313" key="6">
    <source>
        <dbReference type="EMBL" id="MBE8716843.1"/>
    </source>
</evidence>
<dbReference type="GO" id="GO:0009279">
    <property type="term" value="C:cell outer membrane"/>
    <property type="evidence" value="ECO:0007669"/>
    <property type="project" value="TreeGrafter"/>
</dbReference>
<dbReference type="EMBL" id="PRDL01000001">
    <property type="protein sequence ID" value="MBE8716843.1"/>
    <property type="molecule type" value="Genomic_DNA"/>
</dbReference>
<dbReference type="GO" id="GO:0043165">
    <property type="term" value="P:Gram-negative-bacterium-type cell outer membrane assembly"/>
    <property type="evidence" value="ECO:0007669"/>
    <property type="project" value="UniProtKB-UniRule"/>
</dbReference>
<dbReference type="NCBIfam" id="TIGR03002">
    <property type="entry name" value="outer_YhbN_LptA"/>
    <property type="match status" value="2"/>
</dbReference>
<dbReference type="PANTHER" id="PTHR36504">
    <property type="entry name" value="LIPOPOLYSACCHARIDE EXPORT SYSTEM PROTEIN LPTA"/>
    <property type="match status" value="1"/>
</dbReference>
<keyword evidence="3 4" id="KW-0574">Periplasm</keyword>
<dbReference type="AlphaFoldDB" id="A0A928V167"/>
<evidence type="ECO:0000313" key="7">
    <source>
        <dbReference type="Proteomes" id="UP000652567"/>
    </source>
</evidence>
<comment type="caution">
    <text evidence="6">The sequence shown here is derived from an EMBL/GenBank/DDBJ whole genome shotgun (WGS) entry which is preliminary data.</text>
</comment>
<gene>
    <name evidence="4 6" type="primary">lptA</name>
    <name evidence="6" type="ORF">C4F51_06525</name>
</gene>
<dbReference type="InterPro" id="IPR005653">
    <property type="entry name" value="OstA-like_N"/>
</dbReference>
<name>A0A928V167_9GAMM</name>
<evidence type="ECO:0000259" key="5">
    <source>
        <dbReference type="Pfam" id="PF03968"/>
    </source>
</evidence>
<feature type="domain" description="Organic solvent tolerance-like N-terminal" evidence="5">
    <location>
        <begin position="113"/>
        <end position="201"/>
    </location>
</feature>
<sequence length="228" mass="25058">MKIESNSYPKSEGLMHRKSGPFIFAVVCALIGAHAHALPSDIEQEIRIEAERATLDQKQGITTYTGDVQFSQGSMSINADTVIFHFNTETQKIDKIHATGSPVLYQLQPTEDKGLMRIEATEVTATFDGNPQRRISTINARGVPALYQQQPTPDKGIISARAQSITYTPSSQSLALEEHASLEQDGASMSGTRIVYDLNKEVMQAAGGESEDRKRIEIIIPPQTIQEN</sequence>